<dbReference type="AlphaFoldDB" id="A0AAU7DVD6"/>
<dbReference type="InterPro" id="IPR002477">
    <property type="entry name" value="Peptidoglycan-bd-like"/>
</dbReference>
<evidence type="ECO:0000259" key="2">
    <source>
        <dbReference type="Pfam" id="PF01471"/>
    </source>
</evidence>
<evidence type="ECO:0000313" key="3">
    <source>
        <dbReference type="EMBL" id="XBH20716.1"/>
    </source>
</evidence>
<dbReference type="EMBL" id="CP146203">
    <property type="protein sequence ID" value="XBH20716.1"/>
    <property type="molecule type" value="Genomic_DNA"/>
</dbReference>
<evidence type="ECO:0000256" key="1">
    <source>
        <dbReference type="SAM" id="Phobius"/>
    </source>
</evidence>
<keyword evidence="1" id="KW-0812">Transmembrane</keyword>
<accession>A0AAU7DVD6</accession>
<organism evidence="3">
    <name type="scientific">Jonesiaceae bacterium BS-20</name>
    <dbReference type="NCBI Taxonomy" id="3120821"/>
    <lineage>
        <taxon>Bacteria</taxon>
        <taxon>Bacillati</taxon>
        <taxon>Actinomycetota</taxon>
        <taxon>Actinomycetes</taxon>
        <taxon>Micrococcales</taxon>
        <taxon>Jonesiaceae</taxon>
    </lineage>
</organism>
<feature type="transmembrane region" description="Helical" evidence="1">
    <location>
        <begin position="12"/>
        <end position="33"/>
    </location>
</feature>
<dbReference type="InterPro" id="IPR036365">
    <property type="entry name" value="PGBD-like_sf"/>
</dbReference>
<reference evidence="3" key="1">
    <citation type="submission" date="2024-02" db="EMBL/GenBank/DDBJ databases">
        <title>Tomenella chthoni gen. nov. sp. nov., a member of the family Jonesiaceae isolated from bat guano.</title>
        <authorList>
            <person name="Miller S.L."/>
            <person name="King J."/>
            <person name="Sankaranarayanan K."/>
            <person name="Lawson P.A."/>
        </authorList>
    </citation>
    <scope>NUCLEOTIDE SEQUENCE</scope>
    <source>
        <strain evidence="3">BS-20</strain>
    </source>
</reference>
<gene>
    <name evidence="3" type="ORF">V5R04_10810</name>
</gene>
<sequence length="345" mass="36272">MKNKPSRGGVARLGVLFGLLGVGIGFGAALFVLPTPSPDWVLDPSVAEVVDVAPQAYIDTRSVPVTVTTSPSWEAKSSAPGVIRASSCKAGELLQSGQAPFEIANNKIVLLHLAQPPWRDLEKGAKGSDVTDLQKELKRLGHLEAEPNGIYGDATAQAVARMWKAVGQSAKQTTLPLSQVIWIPEPELTVTDCAAEVGSQAEQSATLFTSGGGITQLEYVPSPQWLDGTRQAVLPDTTVILDDSGTITDPEFLNEFENGGTYQMSLTDPNRELSIETQLAQPLTVLGVPASALYEVTGPQACVLTPAGPAAVQIVASQFGVTMVQSETAVTQVIANPAKDATSCR</sequence>
<proteinExistence type="predicted"/>
<dbReference type="SUPFAM" id="SSF47090">
    <property type="entry name" value="PGBD-like"/>
    <property type="match status" value="1"/>
</dbReference>
<keyword evidence="1" id="KW-0472">Membrane</keyword>
<dbReference type="Gene3D" id="1.10.101.10">
    <property type="entry name" value="PGBD-like superfamily/PGBD"/>
    <property type="match status" value="1"/>
</dbReference>
<keyword evidence="1" id="KW-1133">Transmembrane helix</keyword>
<dbReference type="Pfam" id="PF01471">
    <property type="entry name" value="PG_binding_1"/>
    <property type="match status" value="1"/>
</dbReference>
<dbReference type="InterPro" id="IPR036366">
    <property type="entry name" value="PGBDSf"/>
</dbReference>
<protein>
    <submittedName>
        <fullName evidence="3">Peptidoglycan-binding domain-containing protein</fullName>
    </submittedName>
</protein>
<name>A0AAU7DVD6_9MICO</name>
<feature type="domain" description="Peptidoglycan binding-like" evidence="2">
    <location>
        <begin position="127"/>
        <end position="162"/>
    </location>
</feature>